<dbReference type="EMBL" id="BGPR01034083">
    <property type="protein sequence ID" value="GBO08276.1"/>
    <property type="molecule type" value="Genomic_DNA"/>
</dbReference>
<dbReference type="OrthoDB" id="245989at2759"/>
<protein>
    <submittedName>
        <fullName evidence="1">Uncharacterized protein</fullName>
    </submittedName>
</protein>
<reference evidence="1 2" key="1">
    <citation type="journal article" date="2019" name="Sci. Rep.">
        <title>Orb-weaving spider Araneus ventricosus genome elucidates the spidroin gene catalogue.</title>
        <authorList>
            <person name="Kono N."/>
            <person name="Nakamura H."/>
            <person name="Ohtoshi R."/>
            <person name="Moran D.A.P."/>
            <person name="Shinohara A."/>
            <person name="Yoshida Y."/>
            <person name="Fujiwara M."/>
            <person name="Mori M."/>
            <person name="Tomita M."/>
            <person name="Arakawa K."/>
        </authorList>
    </citation>
    <scope>NUCLEOTIDE SEQUENCE [LARGE SCALE GENOMIC DNA]</scope>
</reference>
<feature type="non-terminal residue" evidence="1">
    <location>
        <position position="1"/>
    </location>
</feature>
<dbReference type="Proteomes" id="UP000499080">
    <property type="component" value="Unassembled WGS sequence"/>
</dbReference>
<name>A0A4Y2U9F6_ARAVE</name>
<keyword evidence="2" id="KW-1185">Reference proteome</keyword>
<evidence type="ECO:0000313" key="1">
    <source>
        <dbReference type="EMBL" id="GBO08276.1"/>
    </source>
</evidence>
<comment type="caution">
    <text evidence="1">The sequence shown here is derived from an EMBL/GenBank/DDBJ whole genome shotgun (WGS) entry which is preliminary data.</text>
</comment>
<proteinExistence type="predicted"/>
<dbReference type="AlphaFoldDB" id="A0A4Y2U9F6"/>
<sequence length="37" mass="4023">ILESQDSIVADETGNDTTVLSDYQLPIGQPARKKLCC</sequence>
<gene>
    <name evidence="1" type="ORF">AVEN_150238_1</name>
</gene>
<evidence type="ECO:0000313" key="2">
    <source>
        <dbReference type="Proteomes" id="UP000499080"/>
    </source>
</evidence>
<organism evidence="1 2">
    <name type="scientific">Araneus ventricosus</name>
    <name type="common">Orbweaver spider</name>
    <name type="synonym">Epeira ventricosa</name>
    <dbReference type="NCBI Taxonomy" id="182803"/>
    <lineage>
        <taxon>Eukaryota</taxon>
        <taxon>Metazoa</taxon>
        <taxon>Ecdysozoa</taxon>
        <taxon>Arthropoda</taxon>
        <taxon>Chelicerata</taxon>
        <taxon>Arachnida</taxon>
        <taxon>Araneae</taxon>
        <taxon>Araneomorphae</taxon>
        <taxon>Entelegynae</taxon>
        <taxon>Araneoidea</taxon>
        <taxon>Araneidae</taxon>
        <taxon>Araneus</taxon>
    </lineage>
</organism>
<accession>A0A4Y2U9F6</accession>